<gene>
    <name evidence="3" type="ORF">SAMN05443292_2207</name>
</gene>
<keyword evidence="4" id="KW-1185">Reference proteome</keyword>
<dbReference type="OrthoDB" id="714380at2"/>
<evidence type="ECO:0000256" key="1">
    <source>
        <dbReference type="SAM" id="MobiDB-lite"/>
    </source>
</evidence>
<name>A0A1I3HHQ8_9FLAO</name>
<dbReference type="EMBL" id="FOQT01000004">
    <property type="protein sequence ID" value="SFI35097.1"/>
    <property type="molecule type" value="Genomic_DNA"/>
</dbReference>
<organism evidence="3 4">
    <name type="scientific">Halpernia frigidisoli</name>
    <dbReference type="NCBI Taxonomy" id="1125876"/>
    <lineage>
        <taxon>Bacteria</taxon>
        <taxon>Pseudomonadati</taxon>
        <taxon>Bacteroidota</taxon>
        <taxon>Flavobacteriia</taxon>
        <taxon>Flavobacteriales</taxon>
        <taxon>Weeksellaceae</taxon>
        <taxon>Chryseobacterium group</taxon>
        <taxon>Halpernia</taxon>
    </lineage>
</organism>
<sequence length="79" mass="8962">MKKNLNRILLLIVIFATIGTTPLFAQTKSRKKAKTHKVHKKVKSRATSTSSDTYNGRTIHTGPRGGRYYINRNGNKTYI</sequence>
<feature type="compositionally biased region" description="Basic residues" evidence="1">
    <location>
        <begin position="31"/>
        <end position="44"/>
    </location>
</feature>
<keyword evidence="2" id="KW-0732">Signal</keyword>
<dbReference type="STRING" id="1125876.SAMN05443292_2207"/>
<feature type="chain" id="PRO_5011447239" evidence="2">
    <location>
        <begin position="26"/>
        <end position="79"/>
    </location>
</feature>
<feature type="signal peptide" evidence="2">
    <location>
        <begin position="1"/>
        <end position="25"/>
    </location>
</feature>
<feature type="region of interest" description="Disordered" evidence="1">
    <location>
        <begin position="31"/>
        <end position="67"/>
    </location>
</feature>
<evidence type="ECO:0000256" key="2">
    <source>
        <dbReference type="SAM" id="SignalP"/>
    </source>
</evidence>
<accession>A0A1I3HHQ8</accession>
<evidence type="ECO:0000313" key="4">
    <source>
        <dbReference type="Proteomes" id="UP000198931"/>
    </source>
</evidence>
<proteinExistence type="predicted"/>
<evidence type="ECO:0000313" key="3">
    <source>
        <dbReference type="EMBL" id="SFI35097.1"/>
    </source>
</evidence>
<dbReference type="AlphaFoldDB" id="A0A1I3HHQ8"/>
<reference evidence="3 4" key="1">
    <citation type="submission" date="2016-10" db="EMBL/GenBank/DDBJ databases">
        <authorList>
            <person name="de Groot N.N."/>
        </authorList>
    </citation>
    <scope>NUCLEOTIDE SEQUENCE [LARGE SCALE GENOMIC DNA]</scope>
    <source>
        <strain evidence="3 4">DSM 26000</strain>
    </source>
</reference>
<feature type="compositionally biased region" description="Polar residues" evidence="1">
    <location>
        <begin position="46"/>
        <end position="58"/>
    </location>
</feature>
<protein>
    <submittedName>
        <fullName evidence="3">Colicin import membrane protein</fullName>
    </submittedName>
</protein>
<dbReference type="Proteomes" id="UP000198931">
    <property type="component" value="Unassembled WGS sequence"/>
</dbReference>
<dbReference type="RefSeq" id="WP_090080540.1">
    <property type="nucleotide sequence ID" value="NZ_FOQT01000004.1"/>
</dbReference>